<accession>A0A081DAM7</accession>
<feature type="transmembrane region" description="Helical" evidence="1">
    <location>
        <begin position="74"/>
        <end position="94"/>
    </location>
</feature>
<proteinExistence type="predicted"/>
<name>A0A081DAM7_NONUL</name>
<evidence type="ECO:0000256" key="1">
    <source>
        <dbReference type="SAM" id="Phobius"/>
    </source>
</evidence>
<keyword evidence="1" id="KW-0812">Transmembrane</keyword>
<organism evidence="2 3">
    <name type="scientific">Nonlabens ulvanivorans</name>
    <name type="common">Persicivirga ulvanivorans</name>
    <dbReference type="NCBI Taxonomy" id="906888"/>
    <lineage>
        <taxon>Bacteria</taxon>
        <taxon>Pseudomonadati</taxon>
        <taxon>Bacteroidota</taxon>
        <taxon>Flavobacteriia</taxon>
        <taxon>Flavobacteriales</taxon>
        <taxon>Flavobacteriaceae</taxon>
        <taxon>Nonlabens</taxon>
    </lineage>
</organism>
<evidence type="ECO:0000313" key="2">
    <source>
        <dbReference type="EMBL" id="GAK75973.1"/>
    </source>
</evidence>
<gene>
    <name evidence="2" type="ORF">JCM19296_1570</name>
</gene>
<dbReference type="EMBL" id="BBLG01000003">
    <property type="protein sequence ID" value="GAK75973.1"/>
    <property type="molecule type" value="Genomic_DNA"/>
</dbReference>
<sequence length="167" mass="19119">MEKENKHNKDLGFQVPQDFFKNFEEDMMTQWNLEDKLGKETGFEVPDGYFETLEEQLLPVVDDKVRQLPKKSNVTAFLYPVLAIAAMLAIVLTLNSGNESVDIASVDTSVLEDYLIEESFLYDDATVDILFADNDILDNINLTESVDTDVLYDYLEDEMDLNEIITE</sequence>
<keyword evidence="1" id="KW-1133">Transmembrane helix</keyword>
<dbReference type="Proteomes" id="UP000028980">
    <property type="component" value="Unassembled WGS sequence"/>
</dbReference>
<keyword evidence="1" id="KW-0472">Membrane</keyword>
<comment type="caution">
    <text evidence="2">The sequence shown here is derived from an EMBL/GenBank/DDBJ whole genome shotgun (WGS) entry which is preliminary data.</text>
</comment>
<reference evidence="2 3" key="1">
    <citation type="journal article" date="2014" name="Genome Announc.">
        <title>Draft Genome Sequences of Marine Flavobacterium Nonlabens Strains NR17, NR24, NR27, NR32, NR33, and Ara13.</title>
        <authorList>
            <person name="Nakanishi M."/>
            <person name="Meirelles P."/>
            <person name="Suzuki R."/>
            <person name="Takatani N."/>
            <person name="Mino S."/>
            <person name="Suda W."/>
            <person name="Oshima K."/>
            <person name="Hattori M."/>
            <person name="Ohkuma M."/>
            <person name="Hosokawa M."/>
            <person name="Miyashita K."/>
            <person name="Thompson F.L."/>
            <person name="Niwa A."/>
            <person name="Sawabe T."/>
            <person name="Sawabe T."/>
        </authorList>
    </citation>
    <scope>NUCLEOTIDE SEQUENCE [LARGE SCALE GENOMIC DNA]</scope>
    <source>
        <strain evidence="3">JCM19296</strain>
    </source>
</reference>
<dbReference type="AlphaFoldDB" id="A0A081DAM7"/>
<protein>
    <submittedName>
        <fullName evidence="2">Uncharacterized protein</fullName>
    </submittedName>
</protein>
<evidence type="ECO:0000313" key="3">
    <source>
        <dbReference type="Proteomes" id="UP000028980"/>
    </source>
</evidence>